<gene>
    <name evidence="1" type="ORF">STVIR_6575</name>
</gene>
<reference evidence="1 2" key="1">
    <citation type="journal article" date="2013" name="Genome Announc.">
        <title>Draft Genome Sequence of Streptomyces viridochromogenes Strain Tu57, Producer of Avilamycin.</title>
        <authorList>
            <person name="Gruning B.A."/>
            <person name="Erxleben A."/>
            <person name="Hahnlein A."/>
            <person name="Gunther S."/>
        </authorList>
    </citation>
    <scope>NUCLEOTIDE SEQUENCE [LARGE SCALE GENOMIC DNA]</scope>
    <source>
        <strain evidence="1 2">Tue57</strain>
    </source>
</reference>
<dbReference type="AlphaFoldDB" id="L8P8E1"/>
<organism evidence="1 2">
    <name type="scientific">Streptomyces viridochromogenes Tue57</name>
    <dbReference type="NCBI Taxonomy" id="1160705"/>
    <lineage>
        <taxon>Bacteria</taxon>
        <taxon>Bacillati</taxon>
        <taxon>Actinomycetota</taxon>
        <taxon>Actinomycetes</taxon>
        <taxon>Kitasatosporales</taxon>
        <taxon>Streptomycetaceae</taxon>
        <taxon>Streptomyces</taxon>
    </lineage>
</organism>
<accession>L8P8E1</accession>
<sequence>MDSKPIQCRFESDPGHFSFDSKVTNQKRMSTFS</sequence>
<proteinExistence type="predicted"/>
<evidence type="ECO:0000313" key="1">
    <source>
        <dbReference type="EMBL" id="ELS52428.1"/>
    </source>
</evidence>
<comment type="caution">
    <text evidence="1">The sequence shown here is derived from an EMBL/GenBank/DDBJ whole genome shotgun (WGS) entry which is preliminary data.</text>
</comment>
<name>L8P8E1_STRVR</name>
<evidence type="ECO:0000313" key="2">
    <source>
        <dbReference type="Proteomes" id="UP000011205"/>
    </source>
</evidence>
<dbReference type="EMBL" id="AMLP01000208">
    <property type="protein sequence ID" value="ELS52428.1"/>
    <property type="molecule type" value="Genomic_DNA"/>
</dbReference>
<dbReference type="Proteomes" id="UP000011205">
    <property type="component" value="Unassembled WGS sequence"/>
</dbReference>
<protein>
    <submittedName>
        <fullName evidence="1">Uncharacterized protein</fullName>
    </submittedName>
</protein>